<reference evidence="4" key="1">
    <citation type="journal article" date="2020" name="Stud. Mycol.">
        <title>101 Dothideomycetes genomes: a test case for predicting lifestyles and emergence of pathogens.</title>
        <authorList>
            <person name="Haridas S."/>
            <person name="Albert R."/>
            <person name="Binder M."/>
            <person name="Bloem J."/>
            <person name="Labutti K."/>
            <person name="Salamov A."/>
            <person name="Andreopoulos B."/>
            <person name="Baker S."/>
            <person name="Barry K."/>
            <person name="Bills G."/>
            <person name="Bluhm B."/>
            <person name="Cannon C."/>
            <person name="Castanera R."/>
            <person name="Culley D."/>
            <person name="Daum C."/>
            <person name="Ezra D."/>
            <person name="Gonzalez J."/>
            <person name="Henrissat B."/>
            <person name="Kuo A."/>
            <person name="Liang C."/>
            <person name="Lipzen A."/>
            <person name="Lutzoni F."/>
            <person name="Magnuson J."/>
            <person name="Mondo S."/>
            <person name="Nolan M."/>
            <person name="Ohm R."/>
            <person name="Pangilinan J."/>
            <person name="Park H.-J."/>
            <person name="Ramirez L."/>
            <person name="Alfaro M."/>
            <person name="Sun H."/>
            <person name="Tritt A."/>
            <person name="Yoshinaga Y."/>
            <person name="Zwiers L.-H."/>
            <person name="Turgeon B."/>
            <person name="Goodwin S."/>
            <person name="Spatafora J."/>
            <person name="Crous P."/>
            <person name="Grigoriev I."/>
        </authorList>
    </citation>
    <scope>NUCLEOTIDE SEQUENCE</scope>
    <source>
        <strain evidence="4">CBS 107.79</strain>
    </source>
</reference>
<dbReference type="InterPro" id="IPR050745">
    <property type="entry name" value="Multifunctional_regulatory"/>
</dbReference>
<proteinExistence type="predicted"/>
<protein>
    <submittedName>
        <fullName evidence="4">Ankyrin</fullName>
    </submittedName>
</protein>
<dbReference type="EMBL" id="ML976662">
    <property type="protein sequence ID" value="KAF1977889.1"/>
    <property type="molecule type" value="Genomic_DNA"/>
</dbReference>
<evidence type="ECO:0000256" key="1">
    <source>
        <dbReference type="ARBA" id="ARBA00022737"/>
    </source>
</evidence>
<organism evidence="4 5">
    <name type="scientific">Bimuria novae-zelandiae CBS 107.79</name>
    <dbReference type="NCBI Taxonomy" id="1447943"/>
    <lineage>
        <taxon>Eukaryota</taxon>
        <taxon>Fungi</taxon>
        <taxon>Dikarya</taxon>
        <taxon>Ascomycota</taxon>
        <taxon>Pezizomycotina</taxon>
        <taxon>Dothideomycetes</taxon>
        <taxon>Pleosporomycetidae</taxon>
        <taxon>Pleosporales</taxon>
        <taxon>Massarineae</taxon>
        <taxon>Didymosphaeriaceae</taxon>
        <taxon>Bimuria</taxon>
    </lineage>
</organism>
<dbReference type="PANTHER" id="PTHR24189:SF50">
    <property type="entry name" value="ANKYRIN REPEAT AND SOCS BOX PROTEIN 2"/>
    <property type="match status" value="1"/>
</dbReference>
<dbReference type="PROSITE" id="PS50088">
    <property type="entry name" value="ANK_REPEAT"/>
    <property type="match status" value="2"/>
</dbReference>
<dbReference type="PANTHER" id="PTHR24189">
    <property type="entry name" value="MYOTROPHIN"/>
    <property type="match status" value="1"/>
</dbReference>
<evidence type="ECO:0000313" key="5">
    <source>
        <dbReference type="Proteomes" id="UP000800036"/>
    </source>
</evidence>
<accession>A0A6A5VN29</accession>
<gene>
    <name evidence="4" type="ORF">BU23DRAFT_275515</name>
</gene>
<dbReference type="InterPro" id="IPR036770">
    <property type="entry name" value="Ankyrin_rpt-contain_sf"/>
</dbReference>
<keyword evidence="5" id="KW-1185">Reference proteome</keyword>
<dbReference type="InterPro" id="IPR002110">
    <property type="entry name" value="Ankyrin_rpt"/>
</dbReference>
<dbReference type="AlphaFoldDB" id="A0A6A5VN29"/>
<dbReference type="SMART" id="SM00248">
    <property type="entry name" value="ANK"/>
    <property type="match status" value="3"/>
</dbReference>
<dbReference type="PROSITE" id="PS50297">
    <property type="entry name" value="ANK_REP_REGION"/>
    <property type="match status" value="2"/>
</dbReference>
<sequence length="467" mass="52609">MADHPWLDQFLKSDAESLSETTFHPKLYRLAIGTDVRWFLKGVSTHVELLHIMVPDGSSQDATSSHTDLTIKLRNTVSQSPTQRKRLEVRFDFGHIDIDGRALCAWVDLSMSKDSPPVTRKHCFTFYTNRPHKGAWFRAARTNDVELLKAIIASGTATPNDWSTKNRSLLHTAAKEGNRDATLFLLEQGATVHDGYKPVNDILWSIWKGFLDRWSMKEPHSFLATRDLVRYKDVSDLVIEHGASVEFCVNETRTLGNLVHLPCKYICDYGYEVLNTLVQYFVHIGCNIEYRNAYGLTPLLQAAYTGSEKMADYISALLSNGADFGATDPEQHGPLHLAVLAANAKFAQEQKKLKNNDLEEFEHQILTLCEAGCELSATDKYNKTAADYIHDNSLRSFWNTLIVKEVRNAEMPTLRTIPTRMTPCPFTIPEDLDGTYGVEIRVSDTLSEGRVISSFQSVQTIPPPPLL</sequence>
<keyword evidence="2 3" id="KW-0040">ANK repeat</keyword>
<evidence type="ECO:0000256" key="2">
    <source>
        <dbReference type="ARBA" id="ARBA00023043"/>
    </source>
</evidence>
<feature type="repeat" description="ANK" evidence="3">
    <location>
        <begin position="165"/>
        <end position="197"/>
    </location>
</feature>
<dbReference type="SUPFAM" id="SSF48403">
    <property type="entry name" value="Ankyrin repeat"/>
    <property type="match status" value="1"/>
</dbReference>
<keyword evidence="1" id="KW-0677">Repeat</keyword>
<evidence type="ECO:0000313" key="4">
    <source>
        <dbReference type="EMBL" id="KAF1977889.1"/>
    </source>
</evidence>
<dbReference type="Gene3D" id="1.25.40.20">
    <property type="entry name" value="Ankyrin repeat-containing domain"/>
    <property type="match status" value="2"/>
</dbReference>
<name>A0A6A5VN29_9PLEO</name>
<dbReference type="Proteomes" id="UP000800036">
    <property type="component" value="Unassembled WGS sequence"/>
</dbReference>
<feature type="repeat" description="ANK" evidence="3">
    <location>
        <begin position="294"/>
        <end position="329"/>
    </location>
</feature>
<evidence type="ECO:0000256" key="3">
    <source>
        <dbReference type="PROSITE-ProRule" id="PRU00023"/>
    </source>
</evidence>
<dbReference type="OrthoDB" id="5428164at2759"/>